<dbReference type="InterPro" id="IPR016037">
    <property type="entry name" value="DHQ_synth_AroB"/>
</dbReference>
<dbReference type="FunFam" id="3.40.50.1970:FF:000007">
    <property type="entry name" value="Pentafunctional AROM polypeptide"/>
    <property type="match status" value="1"/>
</dbReference>
<comment type="pathway">
    <text evidence="5 18">Metabolic intermediate biosynthesis; chorismate biosynthesis; chorismate from D-erythrose 4-phosphate and phosphoenolpyruvate: step 2/7.</text>
</comment>
<dbReference type="PIRSF" id="PIRSF001455">
    <property type="entry name" value="DHQ_synth"/>
    <property type="match status" value="1"/>
</dbReference>
<dbReference type="InterPro" id="IPR030963">
    <property type="entry name" value="DHQ_synth_fam"/>
</dbReference>
<organism evidence="21 22">
    <name type="scientific">Tumebacillus avium</name>
    <dbReference type="NCBI Taxonomy" id="1903704"/>
    <lineage>
        <taxon>Bacteria</taxon>
        <taxon>Bacillati</taxon>
        <taxon>Bacillota</taxon>
        <taxon>Bacilli</taxon>
        <taxon>Bacillales</taxon>
        <taxon>Alicyclobacillaceae</taxon>
        <taxon>Tumebacillus</taxon>
    </lineage>
</organism>
<feature type="binding site" evidence="18">
    <location>
        <begin position="109"/>
        <end position="113"/>
    </location>
    <ligand>
        <name>NAD(+)</name>
        <dbReference type="ChEBI" id="CHEBI:57540"/>
    </ligand>
</feature>
<reference evidence="22" key="1">
    <citation type="submission" date="2017-05" db="EMBL/GenBank/DDBJ databases">
        <authorList>
            <person name="Sung H."/>
        </authorList>
    </citation>
    <scope>NUCLEOTIDE SEQUENCE [LARGE SCALE GENOMIC DNA]</scope>
    <source>
        <strain evidence="22">AR23208</strain>
    </source>
</reference>
<proteinExistence type="inferred from homology"/>
<dbReference type="Proteomes" id="UP000195437">
    <property type="component" value="Chromosome"/>
</dbReference>
<comment type="function">
    <text evidence="18">Catalyzes the conversion of 3-deoxy-D-arabino-heptulosonate 7-phosphate (DAHP) to dehydroquinate (DHQ).</text>
</comment>
<dbReference type="HAMAP" id="MF_00110">
    <property type="entry name" value="DHQ_synthase"/>
    <property type="match status" value="1"/>
</dbReference>
<feature type="binding site" evidence="18">
    <location>
        <begin position="133"/>
        <end position="134"/>
    </location>
    <ligand>
        <name>NAD(+)</name>
        <dbReference type="ChEBI" id="CHEBI:57540"/>
    </ligand>
</feature>
<comment type="cofactor">
    <cofactor evidence="3">
        <name>Zn(2+)</name>
        <dbReference type="ChEBI" id="CHEBI:29105"/>
    </cofactor>
</comment>
<dbReference type="InterPro" id="IPR050071">
    <property type="entry name" value="Dehydroquinate_synthase"/>
</dbReference>
<evidence type="ECO:0000259" key="20">
    <source>
        <dbReference type="Pfam" id="PF24621"/>
    </source>
</evidence>
<evidence type="ECO:0000256" key="17">
    <source>
        <dbReference type="ARBA" id="ARBA00023285"/>
    </source>
</evidence>
<keyword evidence="17 18" id="KW-0170">Cobalt</keyword>
<evidence type="ECO:0000256" key="12">
    <source>
        <dbReference type="ARBA" id="ARBA00022741"/>
    </source>
</evidence>
<keyword evidence="9 18" id="KW-0963">Cytoplasm</keyword>
<dbReference type="KEGG" id="tum:CBW65_18275"/>
<dbReference type="GO" id="GO:0000166">
    <property type="term" value="F:nucleotide binding"/>
    <property type="evidence" value="ECO:0007669"/>
    <property type="project" value="UniProtKB-KW"/>
</dbReference>
<evidence type="ECO:0000256" key="9">
    <source>
        <dbReference type="ARBA" id="ARBA00022490"/>
    </source>
</evidence>
<evidence type="ECO:0000313" key="21">
    <source>
        <dbReference type="EMBL" id="ARU62706.1"/>
    </source>
</evidence>
<comment type="cofactor">
    <cofactor evidence="2 18">
        <name>NAD(+)</name>
        <dbReference type="ChEBI" id="CHEBI:57540"/>
    </cofactor>
</comment>
<evidence type="ECO:0000256" key="8">
    <source>
        <dbReference type="ARBA" id="ARBA00017684"/>
    </source>
</evidence>
<dbReference type="InterPro" id="IPR030960">
    <property type="entry name" value="DHQS/DOIS_N"/>
</dbReference>
<dbReference type="Pfam" id="PF01761">
    <property type="entry name" value="DHQ_synthase"/>
    <property type="match status" value="1"/>
</dbReference>
<evidence type="ECO:0000256" key="4">
    <source>
        <dbReference type="ARBA" id="ARBA00004496"/>
    </source>
</evidence>
<evidence type="ECO:0000259" key="19">
    <source>
        <dbReference type="Pfam" id="PF01761"/>
    </source>
</evidence>
<evidence type="ECO:0000256" key="1">
    <source>
        <dbReference type="ARBA" id="ARBA00001393"/>
    </source>
</evidence>
<evidence type="ECO:0000256" key="5">
    <source>
        <dbReference type="ARBA" id="ARBA00004661"/>
    </source>
</evidence>
<comment type="cofactor">
    <cofactor evidence="18">
        <name>Co(2+)</name>
        <dbReference type="ChEBI" id="CHEBI:48828"/>
    </cofactor>
    <cofactor evidence="18">
        <name>Zn(2+)</name>
        <dbReference type="ChEBI" id="CHEBI:29105"/>
    </cofactor>
    <text evidence="18">Binds 1 divalent metal cation per subunit. Can use either Co(2+) or Zn(2+).</text>
</comment>
<dbReference type="Pfam" id="PF24621">
    <property type="entry name" value="DHQS_C"/>
    <property type="match status" value="1"/>
</dbReference>
<evidence type="ECO:0000256" key="13">
    <source>
        <dbReference type="ARBA" id="ARBA00022833"/>
    </source>
</evidence>
<feature type="domain" description="3-dehydroquinate synthase N-terminal" evidence="19">
    <location>
        <begin position="71"/>
        <end position="180"/>
    </location>
</feature>
<dbReference type="AlphaFoldDB" id="A0A1Y0ISB4"/>
<comment type="catalytic activity">
    <reaction evidence="1 18">
        <text>7-phospho-2-dehydro-3-deoxy-D-arabino-heptonate = 3-dehydroquinate + phosphate</text>
        <dbReference type="Rhea" id="RHEA:21968"/>
        <dbReference type="ChEBI" id="CHEBI:32364"/>
        <dbReference type="ChEBI" id="CHEBI:43474"/>
        <dbReference type="ChEBI" id="CHEBI:58394"/>
        <dbReference type="EC" id="4.2.3.4"/>
    </reaction>
</comment>
<feature type="binding site" evidence="18">
    <location>
        <position position="267"/>
    </location>
    <ligand>
        <name>Zn(2+)</name>
        <dbReference type="ChEBI" id="CHEBI:29105"/>
    </ligand>
</feature>
<evidence type="ECO:0000256" key="7">
    <source>
        <dbReference type="ARBA" id="ARBA00013031"/>
    </source>
</evidence>
<dbReference type="OrthoDB" id="9806583at2"/>
<evidence type="ECO:0000313" key="22">
    <source>
        <dbReference type="Proteomes" id="UP000195437"/>
    </source>
</evidence>
<dbReference type="GO" id="GO:0003856">
    <property type="term" value="F:3-dehydroquinate synthase activity"/>
    <property type="evidence" value="ECO:0007669"/>
    <property type="project" value="UniProtKB-UniRule"/>
</dbReference>
<dbReference type="PANTHER" id="PTHR43622">
    <property type="entry name" value="3-DEHYDROQUINATE SYNTHASE"/>
    <property type="match status" value="1"/>
</dbReference>
<evidence type="ECO:0000256" key="15">
    <source>
        <dbReference type="ARBA" id="ARBA00023141"/>
    </source>
</evidence>
<keyword evidence="15 18" id="KW-0057">Aromatic amino acid biosynthesis</keyword>
<keyword evidence="16 18" id="KW-0456">Lyase</keyword>
<dbReference type="InterPro" id="IPR056179">
    <property type="entry name" value="DHQS_C"/>
</dbReference>
<dbReference type="GO" id="GO:0009073">
    <property type="term" value="P:aromatic amino acid family biosynthetic process"/>
    <property type="evidence" value="ECO:0007669"/>
    <property type="project" value="UniProtKB-KW"/>
</dbReference>
<comment type="subcellular location">
    <subcellularLocation>
        <location evidence="4 18">Cytoplasm</location>
    </subcellularLocation>
</comment>
<feature type="binding site" evidence="18">
    <location>
        <position position="250"/>
    </location>
    <ligand>
        <name>Zn(2+)</name>
        <dbReference type="ChEBI" id="CHEBI:29105"/>
    </ligand>
</feature>
<evidence type="ECO:0000256" key="6">
    <source>
        <dbReference type="ARBA" id="ARBA00005412"/>
    </source>
</evidence>
<dbReference type="Gene3D" id="3.40.50.1970">
    <property type="match status" value="1"/>
</dbReference>
<keyword evidence="22" id="KW-1185">Reference proteome</keyword>
<dbReference type="GO" id="GO:0009423">
    <property type="term" value="P:chorismate biosynthetic process"/>
    <property type="evidence" value="ECO:0007669"/>
    <property type="project" value="UniProtKB-UniRule"/>
</dbReference>
<accession>A0A1Y0ISB4</accession>
<evidence type="ECO:0000256" key="2">
    <source>
        <dbReference type="ARBA" id="ARBA00001911"/>
    </source>
</evidence>
<dbReference type="RefSeq" id="WP_087458060.1">
    <property type="nucleotide sequence ID" value="NZ_CP021434.1"/>
</dbReference>
<comment type="caution">
    <text evidence="18">Lacks conserved residue(s) required for the propagation of feature annotation.</text>
</comment>
<sequence length="365" mass="39124">MIRERVDTGHTSYDIVIGTGLLARTGAFLQELNVKAASRHLIITDTNVQAAGHLAPVLSSLEAAGYRADVFVIPAGEASKRLALAEEAFEFAYEKGLDRHSVVLALGGGVVGDFAGFVAAAYMRGINFVQLPTTMLAQDSAVGGKVAVNLSRAKNIIGAFHQPLAVLYDIETLHTLPLRERRGGYAEAIKHGIIRDAEFFDWMKTHTAAILQNDPAVLPELLARSCRIKAEVVSADEREQGLRAILNFGHTLGHAVETLAGYGRLGHGEAVAIGMVAAARLSVRLGYCSAETAAEVEAMVELAGLPTRIPNNLDTDELISSMQKDKKATGGTLTFVLLRRIGEVEIVKEVPPEQVREVIAATREG</sequence>
<evidence type="ECO:0000256" key="14">
    <source>
        <dbReference type="ARBA" id="ARBA00023027"/>
    </source>
</evidence>
<feature type="binding site" evidence="18">
    <location>
        <position position="145"/>
    </location>
    <ligand>
        <name>NAD(+)</name>
        <dbReference type="ChEBI" id="CHEBI:57540"/>
    </ligand>
</feature>
<keyword evidence="12 18" id="KW-0547">Nucleotide-binding</keyword>
<dbReference type="GO" id="GO:0005737">
    <property type="term" value="C:cytoplasm"/>
    <property type="evidence" value="ECO:0007669"/>
    <property type="project" value="UniProtKB-SubCell"/>
</dbReference>
<dbReference type="GO" id="GO:0046872">
    <property type="term" value="F:metal ion binding"/>
    <property type="evidence" value="ECO:0007669"/>
    <property type="project" value="UniProtKB-KW"/>
</dbReference>
<comment type="similarity">
    <text evidence="6 18">Belongs to the sugar phosphate cyclases superfamily. Dehydroquinate synthase family.</text>
</comment>
<dbReference type="GO" id="GO:0008652">
    <property type="term" value="P:amino acid biosynthetic process"/>
    <property type="evidence" value="ECO:0007669"/>
    <property type="project" value="UniProtKB-KW"/>
</dbReference>
<feature type="binding site" evidence="18">
    <location>
        <position position="154"/>
    </location>
    <ligand>
        <name>NAD(+)</name>
        <dbReference type="ChEBI" id="CHEBI:57540"/>
    </ligand>
</feature>
<evidence type="ECO:0000256" key="16">
    <source>
        <dbReference type="ARBA" id="ARBA00023239"/>
    </source>
</evidence>
<dbReference type="EC" id="4.2.3.4" evidence="7 18"/>
<dbReference type="PANTHER" id="PTHR43622:SF7">
    <property type="entry name" value="3-DEHYDROQUINATE SYNTHASE, CHLOROPLASTIC"/>
    <property type="match status" value="1"/>
</dbReference>
<feature type="binding site" evidence="18">
    <location>
        <begin position="172"/>
        <end position="175"/>
    </location>
    <ligand>
        <name>NAD(+)</name>
        <dbReference type="ChEBI" id="CHEBI:57540"/>
    </ligand>
</feature>
<dbReference type="EMBL" id="CP021434">
    <property type="protein sequence ID" value="ARU62706.1"/>
    <property type="molecule type" value="Genomic_DNA"/>
</dbReference>
<name>A0A1Y0ISB4_9BACL</name>
<evidence type="ECO:0000256" key="10">
    <source>
        <dbReference type="ARBA" id="ARBA00022605"/>
    </source>
</evidence>
<dbReference type="CDD" id="cd08195">
    <property type="entry name" value="DHQS"/>
    <property type="match status" value="1"/>
</dbReference>
<dbReference type="Gene3D" id="1.20.1090.10">
    <property type="entry name" value="Dehydroquinate synthase-like - alpha domain"/>
    <property type="match status" value="1"/>
</dbReference>
<dbReference type="UniPathway" id="UPA00053">
    <property type="reaction ID" value="UER00085"/>
</dbReference>
<keyword evidence="13 18" id="KW-0862">Zinc</keyword>
<dbReference type="SUPFAM" id="SSF56796">
    <property type="entry name" value="Dehydroquinate synthase-like"/>
    <property type="match status" value="1"/>
</dbReference>
<feature type="binding site" evidence="18">
    <location>
        <position position="187"/>
    </location>
    <ligand>
        <name>Zn(2+)</name>
        <dbReference type="ChEBI" id="CHEBI:29105"/>
    </ligand>
</feature>
<keyword evidence="14 18" id="KW-0520">NAD</keyword>
<dbReference type="NCBIfam" id="TIGR01357">
    <property type="entry name" value="aroB"/>
    <property type="match status" value="1"/>
</dbReference>
<feature type="domain" description="3-dehydroquinate synthase C-terminal" evidence="20">
    <location>
        <begin position="184"/>
        <end position="328"/>
    </location>
</feature>
<evidence type="ECO:0000256" key="18">
    <source>
        <dbReference type="HAMAP-Rule" id="MF_00110"/>
    </source>
</evidence>
<protein>
    <recommendedName>
        <fullName evidence="8 18">3-dehydroquinate synthase</fullName>
        <shortName evidence="18">DHQS</shortName>
        <ecNumber evidence="7 18">4.2.3.4</ecNumber>
    </recommendedName>
</protein>
<keyword evidence="10 18" id="KW-0028">Amino-acid biosynthesis</keyword>
<evidence type="ECO:0000256" key="3">
    <source>
        <dbReference type="ARBA" id="ARBA00001947"/>
    </source>
</evidence>
<keyword evidence="11 18" id="KW-0479">Metal-binding</keyword>
<gene>
    <name evidence="18" type="primary">aroB</name>
    <name evidence="21" type="ORF">CBW65_18275</name>
</gene>
<evidence type="ECO:0000256" key="11">
    <source>
        <dbReference type="ARBA" id="ARBA00022723"/>
    </source>
</evidence>